<dbReference type="SUPFAM" id="SSF52540">
    <property type="entry name" value="P-loop containing nucleoside triphosphate hydrolases"/>
    <property type="match status" value="1"/>
</dbReference>
<dbReference type="EMBL" id="CP063845">
    <property type="protein sequence ID" value="UFP95026.1"/>
    <property type="molecule type" value="Genomic_DNA"/>
</dbReference>
<reference evidence="4 5" key="1">
    <citation type="journal article" date="2021" name="Genome Biol. Evol.">
        <title>Complete Genome Sequencing of a Novel Gloeobacter Species from a Waterfall Cave in Mexico.</title>
        <authorList>
            <person name="Saw J.H."/>
            <person name="Cardona T."/>
            <person name="Montejano G."/>
        </authorList>
    </citation>
    <scope>NUCLEOTIDE SEQUENCE [LARGE SCALE GENOMIC DNA]</scope>
    <source>
        <strain evidence="4">MG652769</strain>
    </source>
</reference>
<keyword evidence="2 4" id="KW-0067">ATP-binding</keyword>
<organism evidence="4 5">
    <name type="scientific">Gloeobacter morelensis MG652769</name>
    <dbReference type="NCBI Taxonomy" id="2781736"/>
    <lineage>
        <taxon>Bacteria</taxon>
        <taxon>Bacillati</taxon>
        <taxon>Cyanobacteriota</taxon>
        <taxon>Cyanophyceae</taxon>
        <taxon>Gloeobacterales</taxon>
        <taxon>Gloeobacteraceae</taxon>
        <taxon>Gloeobacter</taxon>
        <taxon>Gloeobacter morelensis</taxon>
    </lineage>
</organism>
<evidence type="ECO:0000256" key="1">
    <source>
        <dbReference type="ARBA" id="ARBA00022741"/>
    </source>
</evidence>
<evidence type="ECO:0000256" key="2">
    <source>
        <dbReference type="ARBA" id="ARBA00022840"/>
    </source>
</evidence>
<protein>
    <submittedName>
        <fullName evidence="4">ABC transporter ATP-binding protein</fullName>
    </submittedName>
</protein>
<sequence>MAESPQVMETLAQAPLQMTDSANVHLHVLPGEWLGLIGASGAGKSTMLRLLARLLAPFGGVVRLDGRLVQAGDTLEAAQAMGLIPCGLAATGLTVWETAAVARAGSRGCRLGSEDRQAVNWALERAGVAPLADRLAEPLLGAARQRLFVALALLHSPRVLLLDDPTIALDAREQLALLQLLADFKRTEQLAVVTVFDDLNLAARFCERLLLLRDGRPVAGGTPAQVLTAPLLEQVMGVEFYRLETPFGLQVFPVRILSE</sequence>
<dbReference type="RefSeq" id="WP_230842137.1">
    <property type="nucleotide sequence ID" value="NZ_CP063845.1"/>
</dbReference>
<dbReference type="PANTHER" id="PTHR42794">
    <property type="entry name" value="HEMIN IMPORT ATP-BINDING PROTEIN HMUV"/>
    <property type="match status" value="1"/>
</dbReference>
<dbReference type="SMART" id="SM00382">
    <property type="entry name" value="AAA"/>
    <property type="match status" value="1"/>
</dbReference>
<dbReference type="PANTHER" id="PTHR42794:SF2">
    <property type="entry name" value="ABC TRANSPORTER ATP-BINDING PROTEIN"/>
    <property type="match status" value="1"/>
</dbReference>
<dbReference type="PROSITE" id="PS50893">
    <property type="entry name" value="ABC_TRANSPORTER_2"/>
    <property type="match status" value="1"/>
</dbReference>
<dbReference type="Proteomes" id="UP001054846">
    <property type="component" value="Chromosome"/>
</dbReference>
<proteinExistence type="predicted"/>
<evidence type="ECO:0000313" key="4">
    <source>
        <dbReference type="EMBL" id="UFP95026.1"/>
    </source>
</evidence>
<name>A0ABY3PMW5_9CYAN</name>
<dbReference type="GO" id="GO:0005524">
    <property type="term" value="F:ATP binding"/>
    <property type="evidence" value="ECO:0007669"/>
    <property type="project" value="UniProtKB-KW"/>
</dbReference>
<accession>A0ABY3PMW5</accession>
<evidence type="ECO:0000313" key="5">
    <source>
        <dbReference type="Proteomes" id="UP001054846"/>
    </source>
</evidence>
<feature type="domain" description="ABC transporter" evidence="3">
    <location>
        <begin position="2"/>
        <end position="239"/>
    </location>
</feature>
<dbReference type="InterPro" id="IPR003593">
    <property type="entry name" value="AAA+_ATPase"/>
</dbReference>
<dbReference type="Pfam" id="PF00005">
    <property type="entry name" value="ABC_tran"/>
    <property type="match status" value="1"/>
</dbReference>
<gene>
    <name evidence="4" type="ORF">ISF26_01895</name>
</gene>
<dbReference type="InterPro" id="IPR003439">
    <property type="entry name" value="ABC_transporter-like_ATP-bd"/>
</dbReference>
<dbReference type="InterPro" id="IPR027417">
    <property type="entry name" value="P-loop_NTPase"/>
</dbReference>
<dbReference type="Gene3D" id="3.40.50.300">
    <property type="entry name" value="P-loop containing nucleotide triphosphate hydrolases"/>
    <property type="match status" value="1"/>
</dbReference>
<evidence type="ECO:0000259" key="3">
    <source>
        <dbReference type="PROSITE" id="PS50893"/>
    </source>
</evidence>
<keyword evidence="5" id="KW-1185">Reference proteome</keyword>
<keyword evidence="1" id="KW-0547">Nucleotide-binding</keyword>